<organism evidence="1">
    <name type="scientific">bioreactor metagenome</name>
    <dbReference type="NCBI Taxonomy" id="1076179"/>
    <lineage>
        <taxon>unclassified sequences</taxon>
        <taxon>metagenomes</taxon>
        <taxon>ecological metagenomes</taxon>
    </lineage>
</organism>
<dbReference type="AlphaFoldDB" id="A0A645A5Y6"/>
<protein>
    <submittedName>
        <fullName evidence="1">Uncharacterized protein</fullName>
    </submittedName>
</protein>
<dbReference type="EMBL" id="VSSQ01012167">
    <property type="protein sequence ID" value="MPM48595.1"/>
    <property type="molecule type" value="Genomic_DNA"/>
</dbReference>
<sequence length="74" mass="7734">MGTKFYSRIIAGLMVVVISFSAICTPVAASDFDLTPDTASVGLWSTSIKSPANTILQALAGGVLPQSVMFAHFI</sequence>
<reference evidence="1" key="1">
    <citation type="submission" date="2019-08" db="EMBL/GenBank/DDBJ databases">
        <authorList>
            <person name="Kucharzyk K."/>
            <person name="Murdoch R.W."/>
            <person name="Higgins S."/>
            <person name="Loffler F."/>
        </authorList>
    </citation>
    <scope>NUCLEOTIDE SEQUENCE</scope>
</reference>
<comment type="caution">
    <text evidence="1">The sequence shown here is derived from an EMBL/GenBank/DDBJ whole genome shotgun (WGS) entry which is preliminary data.</text>
</comment>
<proteinExistence type="predicted"/>
<accession>A0A645A5Y6</accession>
<name>A0A645A5Y6_9ZZZZ</name>
<gene>
    <name evidence="1" type="ORF">SDC9_95320</name>
</gene>
<evidence type="ECO:0000313" key="1">
    <source>
        <dbReference type="EMBL" id="MPM48595.1"/>
    </source>
</evidence>